<keyword evidence="3" id="KW-1185">Reference proteome</keyword>
<dbReference type="OrthoDB" id="4072826at2759"/>
<sequence length="177" mass="20296">MEIESPRLLLRPVTEDDLIGFHKLQSSPEVTKWTKQGPNKTLERSQEMLDDLLVLVNMMRSYECRGQPVLIHAITIPPSNELVGLIGTFRPREIGFSLHPSFWRQGYAQEATRAFCAWYFREHPGQPLFAKVNAQNDASMRCLMRCGFTPATEKELKADGAYGKDRERETWLLRVGS</sequence>
<evidence type="ECO:0000313" key="2">
    <source>
        <dbReference type="EMBL" id="UJO19008.1"/>
    </source>
</evidence>
<feature type="domain" description="N-acetyltransferase" evidence="1">
    <location>
        <begin position="8"/>
        <end position="169"/>
    </location>
</feature>
<dbReference type="EMBL" id="CP090168">
    <property type="protein sequence ID" value="UJO19008.1"/>
    <property type="molecule type" value="Genomic_DNA"/>
</dbReference>
<dbReference type="Pfam" id="PF13302">
    <property type="entry name" value="Acetyltransf_3"/>
    <property type="match status" value="1"/>
</dbReference>
<gene>
    <name evidence="2" type="ORF">CLAFUR5_06663</name>
</gene>
<dbReference type="InterPro" id="IPR000182">
    <property type="entry name" value="GNAT_dom"/>
</dbReference>
<dbReference type="SUPFAM" id="SSF55729">
    <property type="entry name" value="Acyl-CoA N-acyltransferases (Nat)"/>
    <property type="match status" value="1"/>
</dbReference>
<dbReference type="KEGG" id="ffu:CLAFUR5_06663"/>
<dbReference type="Gene3D" id="3.40.630.30">
    <property type="match status" value="1"/>
</dbReference>
<accession>A0A9Q8PAP0</accession>
<dbReference type="PANTHER" id="PTHR43792:SF1">
    <property type="entry name" value="N-ACETYLTRANSFERASE DOMAIN-CONTAINING PROTEIN"/>
    <property type="match status" value="1"/>
</dbReference>
<dbReference type="GO" id="GO:0016747">
    <property type="term" value="F:acyltransferase activity, transferring groups other than amino-acyl groups"/>
    <property type="evidence" value="ECO:0007669"/>
    <property type="project" value="InterPro"/>
</dbReference>
<dbReference type="InterPro" id="IPR016181">
    <property type="entry name" value="Acyl_CoA_acyltransferase"/>
</dbReference>
<dbReference type="PROSITE" id="PS51186">
    <property type="entry name" value="GNAT"/>
    <property type="match status" value="1"/>
</dbReference>
<dbReference type="Proteomes" id="UP000756132">
    <property type="component" value="Chromosome 6"/>
</dbReference>
<evidence type="ECO:0000313" key="3">
    <source>
        <dbReference type="Proteomes" id="UP000756132"/>
    </source>
</evidence>
<protein>
    <recommendedName>
        <fullName evidence="1">N-acetyltransferase domain-containing protein</fullName>
    </recommendedName>
</protein>
<proteinExistence type="predicted"/>
<dbReference type="RefSeq" id="XP_047763374.1">
    <property type="nucleotide sequence ID" value="XM_047905811.1"/>
</dbReference>
<dbReference type="InterPro" id="IPR051531">
    <property type="entry name" value="N-acetyltransferase"/>
</dbReference>
<evidence type="ECO:0000259" key="1">
    <source>
        <dbReference type="PROSITE" id="PS51186"/>
    </source>
</evidence>
<dbReference type="AlphaFoldDB" id="A0A9Q8PAP0"/>
<name>A0A9Q8PAP0_PASFU</name>
<dbReference type="GeneID" id="71986541"/>
<organism evidence="2 3">
    <name type="scientific">Passalora fulva</name>
    <name type="common">Tomato leaf mold</name>
    <name type="synonym">Cladosporium fulvum</name>
    <dbReference type="NCBI Taxonomy" id="5499"/>
    <lineage>
        <taxon>Eukaryota</taxon>
        <taxon>Fungi</taxon>
        <taxon>Dikarya</taxon>
        <taxon>Ascomycota</taxon>
        <taxon>Pezizomycotina</taxon>
        <taxon>Dothideomycetes</taxon>
        <taxon>Dothideomycetidae</taxon>
        <taxon>Mycosphaerellales</taxon>
        <taxon>Mycosphaerellaceae</taxon>
        <taxon>Fulvia</taxon>
    </lineage>
</organism>
<dbReference type="OMA" id="YAQEATR"/>
<reference evidence="2" key="1">
    <citation type="submission" date="2021-12" db="EMBL/GenBank/DDBJ databases">
        <authorList>
            <person name="Zaccaron A."/>
            <person name="Stergiopoulos I."/>
        </authorList>
    </citation>
    <scope>NUCLEOTIDE SEQUENCE</scope>
    <source>
        <strain evidence="2">Race5_Kim</strain>
    </source>
</reference>
<reference evidence="2" key="2">
    <citation type="journal article" date="2022" name="Microb. Genom.">
        <title>A chromosome-scale genome assembly of the tomato pathogen Cladosporium fulvum reveals a compartmentalized genome architecture and the presence of a dispensable chromosome.</title>
        <authorList>
            <person name="Zaccaron A.Z."/>
            <person name="Chen L.H."/>
            <person name="Samaras A."/>
            <person name="Stergiopoulos I."/>
        </authorList>
    </citation>
    <scope>NUCLEOTIDE SEQUENCE</scope>
    <source>
        <strain evidence="2">Race5_Kim</strain>
    </source>
</reference>
<dbReference type="PANTHER" id="PTHR43792">
    <property type="entry name" value="GNAT FAMILY, PUTATIVE (AFU_ORTHOLOGUE AFUA_3G00765)-RELATED-RELATED"/>
    <property type="match status" value="1"/>
</dbReference>